<gene>
    <name evidence="3" type="ORF">DFP97_102338</name>
</gene>
<reference evidence="3 4" key="1">
    <citation type="submission" date="2018-07" db="EMBL/GenBank/DDBJ databases">
        <title>Genomic Encyclopedia of Type Strains, Phase III (KMG-III): the genomes of soil and plant-associated and newly described type strains.</title>
        <authorList>
            <person name="Whitman W."/>
        </authorList>
    </citation>
    <scope>NUCLEOTIDE SEQUENCE [LARGE SCALE GENOMIC DNA]</scope>
    <source>
        <strain evidence="3 4">CECT 7506</strain>
    </source>
</reference>
<evidence type="ECO:0000256" key="2">
    <source>
        <dbReference type="SAM" id="Phobius"/>
    </source>
</evidence>
<feature type="transmembrane region" description="Helical" evidence="2">
    <location>
        <begin position="52"/>
        <end position="73"/>
    </location>
</feature>
<evidence type="ECO:0000313" key="4">
    <source>
        <dbReference type="Proteomes" id="UP000252415"/>
    </source>
</evidence>
<keyword evidence="4" id="KW-1185">Reference proteome</keyword>
<keyword evidence="2" id="KW-0472">Membrane</keyword>
<feature type="region of interest" description="Disordered" evidence="1">
    <location>
        <begin position="1"/>
        <end position="35"/>
    </location>
</feature>
<protein>
    <submittedName>
        <fullName evidence="3">Uncharacterized protein</fullName>
    </submittedName>
</protein>
<sequence length="77" mass="9029">MSRKERFGNSRAARQREKTVEPSSIGTSSNDFEALPPRRKKFPSSVHKVTKWYYNLLFFLFVCLVGGLFWYGMKFSD</sequence>
<name>A0A368W6M2_9BACL</name>
<feature type="compositionally biased region" description="Basic and acidic residues" evidence="1">
    <location>
        <begin position="1"/>
        <end position="20"/>
    </location>
</feature>
<organism evidence="3 4">
    <name type="scientific">Paenibacillus prosopidis</name>
    <dbReference type="NCBI Taxonomy" id="630520"/>
    <lineage>
        <taxon>Bacteria</taxon>
        <taxon>Bacillati</taxon>
        <taxon>Bacillota</taxon>
        <taxon>Bacilli</taxon>
        <taxon>Bacillales</taxon>
        <taxon>Paenibacillaceae</taxon>
        <taxon>Paenibacillus</taxon>
    </lineage>
</organism>
<dbReference type="AlphaFoldDB" id="A0A368W6M2"/>
<dbReference type="EMBL" id="QPJD01000002">
    <property type="protein sequence ID" value="RCW51144.1"/>
    <property type="molecule type" value="Genomic_DNA"/>
</dbReference>
<keyword evidence="2" id="KW-0812">Transmembrane</keyword>
<comment type="caution">
    <text evidence="3">The sequence shown here is derived from an EMBL/GenBank/DDBJ whole genome shotgun (WGS) entry which is preliminary data.</text>
</comment>
<evidence type="ECO:0000313" key="3">
    <source>
        <dbReference type="EMBL" id="RCW51144.1"/>
    </source>
</evidence>
<feature type="compositionally biased region" description="Polar residues" evidence="1">
    <location>
        <begin position="21"/>
        <end position="31"/>
    </location>
</feature>
<keyword evidence="2" id="KW-1133">Transmembrane helix</keyword>
<accession>A0A368W6M2</accession>
<proteinExistence type="predicted"/>
<dbReference type="RefSeq" id="WP_114378637.1">
    <property type="nucleotide sequence ID" value="NZ_QPJD01000002.1"/>
</dbReference>
<dbReference type="Proteomes" id="UP000252415">
    <property type="component" value="Unassembled WGS sequence"/>
</dbReference>
<dbReference type="OrthoDB" id="2622205at2"/>
<evidence type="ECO:0000256" key="1">
    <source>
        <dbReference type="SAM" id="MobiDB-lite"/>
    </source>
</evidence>